<gene>
    <name evidence="1" type="ORF">UFOVP190_344</name>
</gene>
<evidence type="ECO:0000313" key="1">
    <source>
        <dbReference type="EMBL" id="CAB5214971.1"/>
    </source>
</evidence>
<accession>A0A6J7WMG8</accession>
<name>A0A6J7WMG8_9CAUD</name>
<dbReference type="EMBL" id="LR798243">
    <property type="protein sequence ID" value="CAB5214971.1"/>
    <property type="molecule type" value="Genomic_DNA"/>
</dbReference>
<protein>
    <submittedName>
        <fullName evidence="1">Uncharacterized protein</fullName>
    </submittedName>
</protein>
<reference evidence="1" key="1">
    <citation type="submission" date="2020-05" db="EMBL/GenBank/DDBJ databases">
        <authorList>
            <person name="Chiriac C."/>
            <person name="Salcher M."/>
            <person name="Ghai R."/>
            <person name="Kavagutti S V."/>
        </authorList>
    </citation>
    <scope>NUCLEOTIDE SEQUENCE</scope>
</reference>
<organism evidence="1">
    <name type="scientific">uncultured Caudovirales phage</name>
    <dbReference type="NCBI Taxonomy" id="2100421"/>
    <lineage>
        <taxon>Viruses</taxon>
        <taxon>Duplodnaviria</taxon>
        <taxon>Heunggongvirae</taxon>
        <taxon>Uroviricota</taxon>
        <taxon>Caudoviricetes</taxon>
        <taxon>Peduoviridae</taxon>
        <taxon>Maltschvirus</taxon>
        <taxon>Maltschvirus maltsch</taxon>
    </lineage>
</organism>
<sequence length="160" mass="18276">MWVVKAHGVTFYVEHVTAEIPWTTKETPNNPSTKGSLKFKKCKLTIDDDNCATLSKLGLLDRTLPTPKRVYTRILAGRSSKMHQALVEGEFKHSKIKEVSGGCGSSFIICDLLDDTEASFAVLKYGEYFRILNSNEGYYKDYDKQEVIEYRYDEDEDLDD</sequence>
<proteinExistence type="predicted"/>